<dbReference type="GO" id="GO:0043139">
    <property type="term" value="F:5'-3' DNA helicase activity"/>
    <property type="evidence" value="ECO:0007669"/>
    <property type="project" value="UniProtKB-EC"/>
</dbReference>
<sequence>MKNARLGVESLVTGIMSQESGCTQKRWVETDVLIIDEVSQLSAKNFEIINILAQRVGGVQKLFGGLQLICAGDFFQLPPIKSDVDEGKYCFESPLWKQVFGHSVMLEKVYRQDPKEKQFLNLLDEFAMGECSDESLAYLRNELCDKQLDSKDFGVAFIPRIFCTNFDATFFNMNELDKLPGERKVYKSVDTCSEEILNKVTIAERELILKVGAKVMLLYNVSTKLTNGLRGIVVKLEEDGPTVNFSTVGITCKLGKSSWFAYKSSTSNCVVGQREQFPLNGKEFVAGQLYVAASRVSSQKGVSVLGFNPTRLVRADNRVIDFYQTICCTQPSSDHHCCWNKDINFEPISDAMQYIEDPDEGCLTQDDWAVIESICESYYDQQGDNDTNENMANLEEVLKESLSGDKEIYPPETLCVHSFLEKLKDPSPQASVEGSLGTKINLLITSLQQPEYSNKMKSFIDIQWVRIMLAAKENMKTKKDGTESYNFKGILTAEFDILNSTNLESEFSAVIGHNEFCVEHHALMTELVKAIREAIISKLYFEKCLDEHEQDHTNVWDMSNKGKGKVRYIGGWAVVKLIYGHKRYITKNMASTNPCVRKEMTRRYMYINILESFVAQSSCIHSSTKYEETLSVTLMKQYRQNSLVHISDDAFVFFMNLEQLRIKTLCHNKLNILKQDMLPMAIAGVKEDKNLKDQWLGMLSGIEGVEGHKLVILADVIDKFFNMGTGQYIRDFRRDYNVSKTEAHRKRVQEKKIVKERTADKITLQSIKDDNSAQRQDSHNMLVALVTKRPGIFETSTYTKQEIKTIYEAYGKRFYASWNKAKLNEALVQHIKSAVCMQKSDVFDNC</sequence>
<feature type="domain" description="DNA helicase Pif1-like 2B" evidence="11">
    <location>
        <begin position="197"/>
        <end position="236"/>
    </location>
</feature>
<evidence type="ECO:0000256" key="2">
    <source>
        <dbReference type="ARBA" id="ARBA00022763"/>
    </source>
</evidence>
<evidence type="ECO:0000313" key="12">
    <source>
        <dbReference type="EMBL" id="CAB3998310.1"/>
    </source>
</evidence>
<keyword evidence="9" id="KW-0233">DNA recombination</keyword>
<dbReference type="InterPro" id="IPR010285">
    <property type="entry name" value="DNA_helicase_pif1-like_DEAD"/>
</dbReference>
<dbReference type="EMBL" id="CACRXK020003321">
    <property type="protein sequence ID" value="CAB3998310.1"/>
    <property type="molecule type" value="Genomic_DNA"/>
</dbReference>
<dbReference type="InterPro" id="IPR049163">
    <property type="entry name" value="Pif1-like_2B_dom"/>
</dbReference>
<evidence type="ECO:0000313" key="13">
    <source>
        <dbReference type="Proteomes" id="UP001152795"/>
    </source>
</evidence>
<evidence type="ECO:0000256" key="5">
    <source>
        <dbReference type="ARBA" id="ARBA00022840"/>
    </source>
</evidence>
<evidence type="ECO:0000256" key="1">
    <source>
        <dbReference type="ARBA" id="ARBA00022741"/>
    </source>
</evidence>
<comment type="catalytic activity">
    <reaction evidence="9">
        <text>ATP + H2O = ADP + phosphate + H(+)</text>
        <dbReference type="Rhea" id="RHEA:13065"/>
        <dbReference type="ChEBI" id="CHEBI:15377"/>
        <dbReference type="ChEBI" id="CHEBI:15378"/>
        <dbReference type="ChEBI" id="CHEBI:30616"/>
        <dbReference type="ChEBI" id="CHEBI:43474"/>
        <dbReference type="ChEBI" id="CHEBI:456216"/>
        <dbReference type="EC" id="5.6.2.3"/>
    </reaction>
</comment>
<evidence type="ECO:0000256" key="8">
    <source>
        <dbReference type="ARBA" id="ARBA00023235"/>
    </source>
</evidence>
<evidence type="ECO:0000256" key="9">
    <source>
        <dbReference type="RuleBase" id="RU363044"/>
    </source>
</evidence>
<keyword evidence="13" id="KW-1185">Reference proteome</keyword>
<keyword evidence="4 9" id="KW-0347">Helicase</keyword>
<dbReference type="GO" id="GO:0006310">
    <property type="term" value="P:DNA recombination"/>
    <property type="evidence" value="ECO:0007669"/>
    <property type="project" value="UniProtKB-KW"/>
</dbReference>
<dbReference type="GO" id="GO:0000723">
    <property type="term" value="P:telomere maintenance"/>
    <property type="evidence" value="ECO:0007669"/>
    <property type="project" value="InterPro"/>
</dbReference>
<proteinExistence type="inferred from homology"/>
<feature type="domain" description="DNA helicase Pif1-like DEAD-box helicase" evidence="10">
    <location>
        <begin position="23"/>
        <end position="133"/>
    </location>
</feature>
<dbReference type="EC" id="5.6.2.3" evidence="9"/>
<dbReference type="Proteomes" id="UP001152795">
    <property type="component" value="Unassembled WGS sequence"/>
</dbReference>
<dbReference type="Pfam" id="PF05970">
    <property type="entry name" value="PIF1"/>
    <property type="match status" value="1"/>
</dbReference>
<comment type="cofactor">
    <cofactor evidence="9">
        <name>Mg(2+)</name>
        <dbReference type="ChEBI" id="CHEBI:18420"/>
    </cofactor>
</comment>
<evidence type="ECO:0000256" key="7">
    <source>
        <dbReference type="ARBA" id="ARBA00023204"/>
    </source>
</evidence>
<organism evidence="12 13">
    <name type="scientific">Paramuricea clavata</name>
    <name type="common">Red gorgonian</name>
    <name type="synonym">Violescent sea-whip</name>
    <dbReference type="NCBI Taxonomy" id="317549"/>
    <lineage>
        <taxon>Eukaryota</taxon>
        <taxon>Metazoa</taxon>
        <taxon>Cnidaria</taxon>
        <taxon>Anthozoa</taxon>
        <taxon>Octocorallia</taxon>
        <taxon>Malacalcyonacea</taxon>
        <taxon>Plexauridae</taxon>
        <taxon>Paramuricea</taxon>
    </lineage>
</organism>
<dbReference type="PANTHER" id="PTHR47642:SF5">
    <property type="entry name" value="ATP-DEPENDENT DNA HELICASE"/>
    <property type="match status" value="1"/>
</dbReference>
<gene>
    <name evidence="12" type="ORF">PACLA_8A000516</name>
</gene>
<accession>A0A6S7HSR6</accession>
<keyword evidence="2 9" id="KW-0227">DNA damage</keyword>
<reference evidence="12" key="1">
    <citation type="submission" date="2020-04" db="EMBL/GenBank/DDBJ databases">
        <authorList>
            <person name="Alioto T."/>
            <person name="Alioto T."/>
            <person name="Gomez Garrido J."/>
        </authorList>
    </citation>
    <scope>NUCLEOTIDE SEQUENCE</scope>
    <source>
        <strain evidence="12">A484AB</strain>
    </source>
</reference>
<keyword evidence="7 9" id="KW-0234">DNA repair</keyword>
<dbReference type="OrthoDB" id="5988190at2759"/>
<name>A0A6S7HSR6_PARCT</name>
<dbReference type="Gene3D" id="3.40.50.300">
    <property type="entry name" value="P-loop containing nucleotide triphosphate hydrolases"/>
    <property type="match status" value="1"/>
</dbReference>
<dbReference type="InterPro" id="IPR051055">
    <property type="entry name" value="PIF1_helicase"/>
</dbReference>
<keyword evidence="6" id="KW-0238">DNA-binding</keyword>
<dbReference type="GO" id="GO:0006281">
    <property type="term" value="P:DNA repair"/>
    <property type="evidence" value="ECO:0007669"/>
    <property type="project" value="UniProtKB-KW"/>
</dbReference>
<dbReference type="GO" id="GO:0016787">
    <property type="term" value="F:hydrolase activity"/>
    <property type="evidence" value="ECO:0007669"/>
    <property type="project" value="UniProtKB-KW"/>
</dbReference>
<dbReference type="InterPro" id="IPR027417">
    <property type="entry name" value="P-loop_NTPase"/>
</dbReference>
<protein>
    <recommendedName>
        <fullName evidence="9">ATP-dependent DNA helicase</fullName>
        <ecNumber evidence="9">5.6.2.3</ecNumber>
    </recommendedName>
</protein>
<comment type="similarity">
    <text evidence="9">Belongs to the helicase family.</text>
</comment>
<keyword evidence="1 9" id="KW-0547">Nucleotide-binding</keyword>
<dbReference type="AlphaFoldDB" id="A0A6S7HSR6"/>
<evidence type="ECO:0000259" key="10">
    <source>
        <dbReference type="Pfam" id="PF05970"/>
    </source>
</evidence>
<evidence type="ECO:0000256" key="4">
    <source>
        <dbReference type="ARBA" id="ARBA00022806"/>
    </source>
</evidence>
<keyword evidence="5 9" id="KW-0067">ATP-binding</keyword>
<evidence type="ECO:0000259" key="11">
    <source>
        <dbReference type="Pfam" id="PF21530"/>
    </source>
</evidence>
<dbReference type="GO" id="GO:0005524">
    <property type="term" value="F:ATP binding"/>
    <property type="evidence" value="ECO:0007669"/>
    <property type="project" value="UniProtKB-KW"/>
</dbReference>
<dbReference type="SUPFAM" id="SSF52540">
    <property type="entry name" value="P-loop containing nucleoside triphosphate hydrolases"/>
    <property type="match status" value="1"/>
</dbReference>
<dbReference type="Pfam" id="PF21530">
    <property type="entry name" value="Pif1_2B_dom"/>
    <property type="match status" value="1"/>
</dbReference>
<comment type="caution">
    <text evidence="12">The sequence shown here is derived from an EMBL/GenBank/DDBJ whole genome shotgun (WGS) entry which is preliminary data.</text>
</comment>
<keyword evidence="8" id="KW-0413">Isomerase</keyword>
<evidence type="ECO:0000256" key="3">
    <source>
        <dbReference type="ARBA" id="ARBA00022801"/>
    </source>
</evidence>
<dbReference type="PANTHER" id="PTHR47642">
    <property type="entry name" value="ATP-DEPENDENT DNA HELICASE"/>
    <property type="match status" value="1"/>
</dbReference>
<keyword evidence="3 9" id="KW-0378">Hydrolase</keyword>
<evidence type="ECO:0000256" key="6">
    <source>
        <dbReference type="ARBA" id="ARBA00023125"/>
    </source>
</evidence>